<feature type="compositionally biased region" description="Polar residues" evidence="1">
    <location>
        <begin position="198"/>
        <end position="208"/>
    </location>
</feature>
<reference evidence="2" key="1">
    <citation type="journal article" date="2023" name="Science">
        <title>Genome structures resolve the early diversification of teleost fishes.</title>
        <authorList>
            <person name="Parey E."/>
            <person name="Louis A."/>
            <person name="Montfort J."/>
            <person name="Bouchez O."/>
            <person name="Roques C."/>
            <person name="Iampietro C."/>
            <person name="Lluch J."/>
            <person name="Castinel A."/>
            <person name="Donnadieu C."/>
            <person name="Desvignes T."/>
            <person name="Floi Bucao C."/>
            <person name="Jouanno E."/>
            <person name="Wen M."/>
            <person name="Mejri S."/>
            <person name="Dirks R."/>
            <person name="Jansen H."/>
            <person name="Henkel C."/>
            <person name="Chen W.J."/>
            <person name="Zahm M."/>
            <person name="Cabau C."/>
            <person name="Klopp C."/>
            <person name="Thompson A.W."/>
            <person name="Robinson-Rechavi M."/>
            <person name="Braasch I."/>
            <person name="Lecointre G."/>
            <person name="Bobe J."/>
            <person name="Postlethwait J.H."/>
            <person name="Berthelot C."/>
            <person name="Roest Crollius H."/>
            <person name="Guiguen Y."/>
        </authorList>
    </citation>
    <scope>NUCLEOTIDE SEQUENCE</scope>
    <source>
        <strain evidence="2">NC1722</strain>
    </source>
</reference>
<accession>A0AAD7T361</accession>
<feature type="region of interest" description="Disordered" evidence="1">
    <location>
        <begin position="164"/>
        <end position="208"/>
    </location>
</feature>
<keyword evidence="3" id="KW-1185">Reference proteome</keyword>
<sequence>MSCNSVPVPPELWRLKGRPSLVVAYHVASRLTSLFTSTRSWCRSVKQICRLRTGPQGSDSPRCITVINLRPGDDCHLRYGVRFCVSPAEGADVSQRDGSRNQGLYAVVELEDVTLQLETESFDCVRKVELQHSVSRARAWMELLEDPEVGGRCQRRCRFSSRSKSSRCSSLQGPNPPCFLSPRSTAPPGQRVRRSDQRQNVYSHDNDR</sequence>
<dbReference type="AlphaFoldDB" id="A0AAD7T361"/>
<evidence type="ECO:0000313" key="3">
    <source>
        <dbReference type="Proteomes" id="UP001221898"/>
    </source>
</evidence>
<organism evidence="2 3">
    <name type="scientific">Aldrovandia affinis</name>
    <dbReference type="NCBI Taxonomy" id="143900"/>
    <lineage>
        <taxon>Eukaryota</taxon>
        <taxon>Metazoa</taxon>
        <taxon>Chordata</taxon>
        <taxon>Craniata</taxon>
        <taxon>Vertebrata</taxon>
        <taxon>Euteleostomi</taxon>
        <taxon>Actinopterygii</taxon>
        <taxon>Neopterygii</taxon>
        <taxon>Teleostei</taxon>
        <taxon>Notacanthiformes</taxon>
        <taxon>Halosauridae</taxon>
        <taxon>Aldrovandia</taxon>
    </lineage>
</organism>
<gene>
    <name evidence="2" type="ORF">AAFF_G00093460</name>
</gene>
<comment type="caution">
    <text evidence="2">The sequence shown here is derived from an EMBL/GenBank/DDBJ whole genome shotgun (WGS) entry which is preliminary data.</text>
</comment>
<name>A0AAD7T361_9TELE</name>
<dbReference type="EMBL" id="JAINUG010000016">
    <property type="protein sequence ID" value="KAJ8413350.1"/>
    <property type="molecule type" value="Genomic_DNA"/>
</dbReference>
<dbReference type="Proteomes" id="UP001221898">
    <property type="component" value="Unassembled WGS sequence"/>
</dbReference>
<proteinExistence type="predicted"/>
<protein>
    <submittedName>
        <fullName evidence="2">Uncharacterized protein</fullName>
    </submittedName>
</protein>
<evidence type="ECO:0000256" key="1">
    <source>
        <dbReference type="SAM" id="MobiDB-lite"/>
    </source>
</evidence>
<evidence type="ECO:0000313" key="2">
    <source>
        <dbReference type="EMBL" id="KAJ8413350.1"/>
    </source>
</evidence>